<dbReference type="InterPro" id="IPR018163">
    <property type="entry name" value="Thr/Ala-tRNA-synth_IIc_edit"/>
</dbReference>
<dbReference type="SUPFAM" id="SSF101353">
    <property type="entry name" value="Putative anticodon-binding domain of alanyl-tRNA synthetase (AlaRS)"/>
    <property type="match status" value="1"/>
</dbReference>
<dbReference type="FunFam" id="3.10.310.40:FF:000001">
    <property type="entry name" value="Alanine--tRNA ligase"/>
    <property type="match status" value="1"/>
</dbReference>
<dbReference type="GO" id="GO:0016740">
    <property type="term" value="F:transferase activity"/>
    <property type="evidence" value="ECO:0007669"/>
    <property type="project" value="UniProtKB-ARBA"/>
</dbReference>
<dbReference type="Pfam" id="PF02272">
    <property type="entry name" value="DHHA1"/>
    <property type="match status" value="1"/>
</dbReference>
<feature type="binding site" evidence="15">
    <location>
        <position position="574"/>
    </location>
    <ligand>
        <name>Zn(2+)</name>
        <dbReference type="ChEBI" id="CHEBI:29105"/>
    </ligand>
</feature>
<dbReference type="Gene3D" id="2.40.30.130">
    <property type="match status" value="1"/>
</dbReference>
<proteinExistence type="inferred from homology"/>
<dbReference type="InterPro" id="IPR018165">
    <property type="entry name" value="Ala-tRNA-synth_IIc_core"/>
</dbReference>
<comment type="cofactor">
    <cofactor evidence="15">
        <name>Zn(2+)</name>
        <dbReference type="ChEBI" id="CHEBI:29105"/>
    </cofactor>
    <text evidence="15">Binds 1 zinc ion per subunit.</text>
</comment>
<dbReference type="Gene3D" id="3.10.310.40">
    <property type="match status" value="1"/>
</dbReference>
<reference evidence="18 19" key="1">
    <citation type="journal article" date="2015" name="Genome Announc.">
        <title>Expanding the biotechnology potential of lactobacilli through comparative genomics of 213 strains and associated genera.</title>
        <authorList>
            <person name="Sun Z."/>
            <person name="Harris H.M."/>
            <person name="McCann A."/>
            <person name="Guo C."/>
            <person name="Argimon S."/>
            <person name="Zhang W."/>
            <person name="Yang X."/>
            <person name="Jeffery I.B."/>
            <person name="Cooney J.C."/>
            <person name="Kagawa T.F."/>
            <person name="Liu W."/>
            <person name="Song Y."/>
            <person name="Salvetti E."/>
            <person name="Wrobel A."/>
            <person name="Rasinkangas P."/>
            <person name="Parkhill J."/>
            <person name="Rea M.C."/>
            <person name="O'Sullivan O."/>
            <person name="Ritari J."/>
            <person name="Douillard F.P."/>
            <person name="Paul Ross R."/>
            <person name="Yang R."/>
            <person name="Briner A.E."/>
            <person name="Felis G.E."/>
            <person name="de Vos W.M."/>
            <person name="Barrangou R."/>
            <person name="Klaenhammer T.R."/>
            <person name="Caufield P.W."/>
            <person name="Cui Y."/>
            <person name="Zhang H."/>
            <person name="O'Toole P.W."/>
        </authorList>
    </citation>
    <scope>NUCLEOTIDE SEQUENCE [LARGE SCALE GENOMIC DNA]</scope>
    <source>
        <strain evidence="18 19">DSM 20690</strain>
    </source>
</reference>
<dbReference type="GO" id="GO:0005829">
    <property type="term" value="C:cytosol"/>
    <property type="evidence" value="ECO:0007669"/>
    <property type="project" value="TreeGrafter"/>
</dbReference>
<evidence type="ECO:0000256" key="4">
    <source>
        <dbReference type="ARBA" id="ARBA00022555"/>
    </source>
</evidence>
<evidence type="ECO:0000256" key="14">
    <source>
        <dbReference type="ARBA" id="ARBA00048300"/>
    </source>
</evidence>
<dbReference type="InterPro" id="IPR012947">
    <property type="entry name" value="tRNA_SAD"/>
</dbReference>
<keyword evidence="9 15" id="KW-0067">ATP-binding</keyword>
<keyword evidence="11 15" id="KW-0648">Protein biosynthesis</keyword>
<evidence type="ECO:0000256" key="1">
    <source>
        <dbReference type="ARBA" id="ARBA00004496"/>
    </source>
</evidence>
<keyword evidence="4 15" id="KW-0820">tRNA-binding</keyword>
<comment type="similarity">
    <text evidence="2 15">Belongs to the class-II aminoacyl-tRNA synthetase family.</text>
</comment>
<dbReference type="GO" id="GO:0140096">
    <property type="term" value="F:catalytic activity, acting on a protein"/>
    <property type="evidence" value="ECO:0007669"/>
    <property type="project" value="UniProtKB-ARBA"/>
</dbReference>
<sequence>MKQLTSGQIRQMFLDFFQEKGHKIEPSASLVPKDDPTLLWINSGVATMKKYFDGSVAPENPRMTSSQKSIRTNDIENVGKTARHQTLFEMLGNFSVGDYFKKEVIPWAFELLTSPKWFGWDKNKLYITYYPDDKITKELWEKAGVAPDHLIPAEDNFWDIGQGPSGPDSEVFYDRGEKYDDLAPDDPENYPGGENERYLEVWNIVFSQFNHTENGTYEPLPRKNIDTGMGLERVVSIFQDAPTNFETDLFLPIIKKTETFSDQKKYGANGEDDVAFKVIADHIRTITFAISDGALPSNEGRGYVIRRLLRRATVNGHQLGINDAFLYKLVPVVGKIMHSHYPQVLEQSDYIAKIVKSEEDRFNATLNDGIKLLNDLIETTKKANKKDISGKDAFKLYDTYGFPLELTEEYAHDRGIDVNETEFDNEMEKQRNRARNARGTKGSMKVQRDLLLDIDTPSEYVGYDELTVEKATLKDIIFNEKLVGDITASAKKAELIFDKTPFYAEMGGQVADIGKIYNQNGELVAEVEDVQHAPNGQNLHTVKIIGNLKKDDQYKLVVNREFHAGVERNHTATHLLDQSLRNVLGGHTQQAGSLVKPDYLRFDFNHFGSVTKEDLKKVEEMVNEQIFAAKPVETIVTDKESGKKMGAIALFDDKYGDKVRVVKAGDFSVEFCGGDHVKNTSQLGLFKIISETGVGAGIRRIEAVTAKPAFDYFDDEERMLNSISKTVKSPSNDETPGRVKELQEQIKKLESKQESLEAKLASQEASDMFENPVKINGTSIITGHLKNANMNQLRELSDTWRDKHASNVLVLGTGNDGKANLLVAIDEEHVKKGLKAGDLIKAIAKDIQGGGGGRPNLAQAGGKNPAGIDDALKNAKEWLAQSK</sequence>
<keyword evidence="7 15" id="KW-0547">Nucleotide-binding</keyword>
<comment type="catalytic activity">
    <reaction evidence="14 15">
        <text>tRNA(Ala) + L-alanine + ATP = L-alanyl-tRNA(Ala) + AMP + diphosphate</text>
        <dbReference type="Rhea" id="RHEA:12540"/>
        <dbReference type="Rhea" id="RHEA-COMP:9657"/>
        <dbReference type="Rhea" id="RHEA-COMP:9923"/>
        <dbReference type="ChEBI" id="CHEBI:30616"/>
        <dbReference type="ChEBI" id="CHEBI:33019"/>
        <dbReference type="ChEBI" id="CHEBI:57972"/>
        <dbReference type="ChEBI" id="CHEBI:78442"/>
        <dbReference type="ChEBI" id="CHEBI:78497"/>
        <dbReference type="ChEBI" id="CHEBI:456215"/>
        <dbReference type="EC" id="6.1.1.7"/>
    </reaction>
</comment>
<dbReference type="InterPro" id="IPR045864">
    <property type="entry name" value="aa-tRNA-synth_II/BPL/LPL"/>
</dbReference>
<accession>A0A0R2JPV3</accession>
<dbReference type="FunFam" id="3.30.930.10:FF:000046">
    <property type="entry name" value="Alanine--tRNA ligase"/>
    <property type="match status" value="1"/>
</dbReference>
<feature type="domain" description="Alanyl-transfer RNA synthetases family profile" evidence="17">
    <location>
        <begin position="4"/>
        <end position="715"/>
    </location>
</feature>
<dbReference type="Gene3D" id="3.30.980.10">
    <property type="entry name" value="Threonyl-trna Synthetase, Chain A, domain 2"/>
    <property type="match status" value="1"/>
</dbReference>
<dbReference type="SMART" id="SM00863">
    <property type="entry name" value="tRNA_SAD"/>
    <property type="match status" value="1"/>
</dbReference>
<dbReference type="GeneID" id="61250458"/>
<dbReference type="STRING" id="53444.AYR59_06345"/>
<evidence type="ECO:0000256" key="7">
    <source>
        <dbReference type="ARBA" id="ARBA00022741"/>
    </source>
</evidence>
<evidence type="ECO:0000256" key="11">
    <source>
        <dbReference type="ARBA" id="ARBA00022917"/>
    </source>
</evidence>
<keyword evidence="3 15" id="KW-0963">Cytoplasm</keyword>
<dbReference type="Pfam" id="PF01411">
    <property type="entry name" value="tRNA-synt_2c"/>
    <property type="match status" value="1"/>
</dbReference>
<dbReference type="Gene3D" id="3.30.54.20">
    <property type="match status" value="1"/>
</dbReference>
<protein>
    <recommendedName>
        <fullName evidence="15">Alanine--tRNA ligase</fullName>
        <ecNumber evidence="15">6.1.1.7</ecNumber>
    </recommendedName>
    <alternativeName>
        <fullName evidence="15">Alanyl-tRNA synthetase</fullName>
        <shortName evidence="15">AlaRS</shortName>
    </alternativeName>
</protein>
<dbReference type="PRINTS" id="PR00980">
    <property type="entry name" value="TRNASYNTHALA"/>
</dbReference>
<keyword evidence="6 15" id="KW-0479">Metal-binding</keyword>
<evidence type="ECO:0000259" key="17">
    <source>
        <dbReference type="PROSITE" id="PS50860"/>
    </source>
</evidence>
<comment type="domain">
    <text evidence="15">Consists of three domains; the N-terminal catalytic domain, the editing domain and the C-terminal C-Ala domain. The editing domain removes incorrectly charged amino acids, while the C-Ala domain, along with tRNA(Ala), serves as a bridge to cooperatively bring together the editing and aminoacylation centers thus stimulating deacylation of misacylated tRNAs.</text>
</comment>
<dbReference type="PATRIC" id="fig|1122148.6.peg.589"/>
<comment type="subcellular location">
    <subcellularLocation>
        <location evidence="1 15">Cytoplasm</location>
    </subcellularLocation>
</comment>
<dbReference type="InterPro" id="IPR002318">
    <property type="entry name" value="Ala-tRNA-lgiase_IIc"/>
</dbReference>
<evidence type="ECO:0000313" key="19">
    <source>
        <dbReference type="Proteomes" id="UP000051565"/>
    </source>
</evidence>
<evidence type="ECO:0000256" key="2">
    <source>
        <dbReference type="ARBA" id="ARBA00008226"/>
    </source>
</evidence>
<evidence type="ECO:0000256" key="5">
    <source>
        <dbReference type="ARBA" id="ARBA00022598"/>
    </source>
</evidence>
<keyword evidence="8 15" id="KW-0862">Zinc</keyword>
<evidence type="ECO:0000256" key="15">
    <source>
        <dbReference type="HAMAP-Rule" id="MF_00036"/>
    </source>
</evidence>
<dbReference type="SUPFAM" id="SSF50447">
    <property type="entry name" value="Translation proteins"/>
    <property type="match status" value="1"/>
</dbReference>
<keyword evidence="12 15" id="KW-0030">Aminoacyl-tRNA synthetase</keyword>
<dbReference type="FunFam" id="3.30.980.10:FF:000004">
    <property type="entry name" value="Alanine--tRNA ligase, cytoplasmic"/>
    <property type="match status" value="1"/>
</dbReference>
<dbReference type="SUPFAM" id="SSF55681">
    <property type="entry name" value="Class II aaRS and biotin synthetases"/>
    <property type="match status" value="1"/>
</dbReference>
<dbReference type="GO" id="GO:0002161">
    <property type="term" value="F:aminoacyl-tRNA deacylase activity"/>
    <property type="evidence" value="ECO:0007669"/>
    <property type="project" value="TreeGrafter"/>
</dbReference>
<dbReference type="GO" id="GO:0006419">
    <property type="term" value="P:alanyl-tRNA aminoacylation"/>
    <property type="evidence" value="ECO:0007669"/>
    <property type="project" value="UniProtKB-UniRule"/>
</dbReference>
<dbReference type="CDD" id="cd00673">
    <property type="entry name" value="AlaRS_core"/>
    <property type="match status" value="1"/>
</dbReference>
<keyword evidence="5 15" id="KW-0436">Ligase</keyword>
<dbReference type="Gene3D" id="6.10.250.550">
    <property type="match status" value="1"/>
</dbReference>
<keyword evidence="19" id="KW-1185">Reference proteome</keyword>
<dbReference type="RefSeq" id="WP_054646309.1">
    <property type="nucleotide sequence ID" value="NZ_FUXS01000001.1"/>
</dbReference>
<dbReference type="AlphaFoldDB" id="A0A0R2JPV3"/>
<dbReference type="InterPro" id="IPR023033">
    <property type="entry name" value="Ala_tRNA_ligase_euk/bac"/>
</dbReference>
<evidence type="ECO:0000256" key="16">
    <source>
        <dbReference type="SAM" id="Coils"/>
    </source>
</evidence>
<evidence type="ECO:0000256" key="8">
    <source>
        <dbReference type="ARBA" id="ARBA00022833"/>
    </source>
</evidence>
<organism evidence="18 19">
    <name type="scientific">Fructilactobacillus lindneri DSM 20690 = JCM 11027</name>
    <dbReference type="NCBI Taxonomy" id="1122148"/>
    <lineage>
        <taxon>Bacteria</taxon>
        <taxon>Bacillati</taxon>
        <taxon>Bacillota</taxon>
        <taxon>Bacilli</taxon>
        <taxon>Lactobacillales</taxon>
        <taxon>Lactobacillaceae</taxon>
        <taxon>Fructilactobacillus</taxon>
    </lineage>
</organism>
<name>A0A0R2JPV3_9LACO</name>
<dbReference type="InterPro" id="IPR018162">
    <property type="entry name" value="Ala-tRNA-ligase_IIc_anticod-bd"/>
</dbReference>
<dbReference type="GO" id="GO:0000049">
    <property type="term" value="F:tRNA binding"/>
    <property type="evidence" value="ECO:0007669"/>
    <property type="project" value="UniProtKB-KW"/>
</dbReference>
<gene>
    <name evidence="15" type="primary">alaS</name>
    <name evidence="18" type="ORF">IV52_GL000569</name>
</gene>
<feature type="binding site" evidence="15">
    <location>
        <position position="676"/>
    </location>
    <ligand>
        <name>Zn(2+)</name>
        <dbReference type="ChEBI" id="CHEBI:29105"/>
    </ligand>
</feature>
<comment type="caution">
    <text evidence="18">The sequence shown here is derived from an EMBL/GenBank/DDBJ whole genome shotgun (WGS) entry which is preliminary data.</text>
</comment>
<dbReference type="NCBIfam" id="TIGR00344">
    <property type="entry name" value="alaS"/>
    <property type="match status" value="1"/>
</dbReference>
<evidence type="ECO:0000256" key="6">
    <source>
        <dbReference type="ARBA" id="ARBA00022723"/>
    </source>
</evidence>
<dbReference type="Proteomes" id="UP000051565">
    <property type="component" value="Unassembled WGS sequence"/>
</dbReference>
<comment type="function">
    <text evidence="13 15">Catalyzes the attachment of alanine to tRNA(Ala) in a two-step reaction: alanine is first activated by ATP to form Ala-AMP and then transferred to the acceptor end of tRNA(Ala). Also edits incorrectly charged Ser-tRNA(Ala) and Gly-tRNA(Ala) via its editing domain.</text>
</comment>
<dbReference type="OrthoDB" id="9803884at2"/>
<dbReference type="GO" id="GO:0004813">
    <property type="term" value="F:alanine-tRNA ligase activity"/>
    <property type="evidence" value="ECO:0007669"/>
    <property type="project" value="UniProtKB-UniRule"/>
</dbReference>
<dbReference type="InterPro" id="IPR003156">
    <property type="entry name" value="DHHA1_dom"/>
</dbReference>
<evidence type="ECO:0000256" key="12">
    <source>
        <dbReference type="ARBA" id="ARBA00023146"/>
    </source>
</evidence>
<dbReference type="InterPro" id="IPR009000">
    <property type="entry name" value="Transl_B-barrel_sf"/>
</dbReference>
<dbReference type="GO" id="GO:0005524">
    <property type="term" value="F:ATP binding"/>
    <property type="evidence" value="ECO:0007669"/>
    <property type="project" value="UniProtKB-UniRule"/>
</dbReference>
<keyword evidence="16" id="KW-0175">Coiled coil</keyword>
<evidence type="ECO:0000256" key="3">
    <source>
        <dbReference type="ARBA" id="ARBA00022490"/>
    </source>
</evidence>
<dbReference type="SUPFAM" id="SSF55186">
    <property type="entry name" value="ThrRS/AlaRS common domain"/>
    <property type="match status" value="1"/>
</dbReference>
<dbReference type="PROSITE" id="PS50860">
    <property type="entry name" value="AA_TRNA_LIGASE_II_ALA"/>
    <property type="match status" value="1"/>
</dbReference>
<evidence type="ECO:0000313" key="18">
    <source>
        <dbReference type="EMBL" id="KRN79163.1"/>
    </source>
</evidence>
<feature type="binding site" evidence="15">
    <location>
        <position position="672"/>
    </location>
    <ligand>
        <name>Zn(2+)</name>
        <dbReference type="ChEBI" id="CHEBI:29105"/>
    </ligand>
</feature>
<keyword evidence="10 15" id="KW-0694">RNA-binding</keyword>
<dbReference type="Gene3D" id="3.30.930.10">
    <property type="entry name" value="Bira Bifunctional Protein, Domain 2"/>
    <property type="match status" value="1"/>
</dbReference>
<dbReference type="InterPro" id="IPR018164">
    <property type="entry name" value="Ala-tRNA-synth_IIc_N"/>
</dbReference>
<feature type="coiled-coil region" evidence="16">
    <location>
        <begin position="732"/>
        <end position="766"/>
    </location>
</feature>
<feature type="binding site" evidence="15">
    <location>
        <position position="570"/>
    </location>
    <ligand>
        <name>Zn(2+)</name>
        <dbReference type="ChEBI" id="CHEBI:29105"/>
    </ligand>
</feature>
<evidence type="ECO:0000256" key="9">
    <source>
        <dbReference type="ARBA" id="ARBA00022840"/>
    </source>
</evidence>
<dbReference type="EMBL" id="JQBT01000032">
    <property type="protein sequence ID" value="KRN79163.1"/>
    <property type="molecule type" value="Genomic_DNA"/>
</dbReference>
<dbReference type="Pfam" id="PF07973">
    <property type="entry name" value="tRNA_SAD"/>
    <property type="match status" value="1"/>
</dbReference>
<evidence type="ECO:0000256" key="13">
    <source>
        <dbReference type="ARBA" id="ARBA00024779"/>
    </source>
</evidence>
<dbReference type="InterPro" id="IPR050058">
    <property type="entry name" value="Ala-tRNA_ligase"/>
</dbReference>
<dbReference type="PANTHER" id="PTHR11777:SF9">
    <property type="entry name" value="ALANINE--TRNA LIGASE, CYTOPLASMIC"/>
    <property type="match status" value="1"/>
</dbReference>
<dbReference type="PANTHER" id="PTHR11777">
    <property type="entry name" value="ALANYL-TRNA SYNTHETASE"/>
    <property type="match status" value="1"/>
</dbReference>
<evidence type="ECO:0000256" key="10">
    <source>
        <dbReference type="ARBA" id="ARBA00022884"/>
    </source>
</evidence>
<dbReference type="HAMAP" id="MF_00036_B">
    <property type="entry name" value="Ala_tRNA_synth_B"/>
    <property type="match status" value="1"/>
</dbReference>
<dbReference type="FunFam" id="3.30.54.20:FF:000001">
    <property type="entry name" value="Alanine--tRNA ligase"/>
    <property type="match status" value="1"/>
</dbReference>
<dbReference type="EC" id="6.1.1.7" evidence="15"/>
<dbReference type="GO" id="GO:0008270">
    <property type="term" value="F:zinc ion binding"/>
    <property type="evidence" value="ECO:0007669"/>
    <property type="project" value="UniProtKB-UniRule"/>
</dbReference>